<feature type="transmembrane region" description="Helical" evidence="9">
    <location>
        <begin position="138"/>
        <end position="159"/>
    </location>
</feature>
<comment type="subcellular location">
    <subcellularLocation>
        <location evidence="1">Cell membrane</location>
        <topology evidence="1">Multi-pass membrane protein</topology>
    </subcellularLocation>
</comment>
<evidence type="ECO:0000256" key="2">
    <source>
        <dbReference type="ARBA" id="ARBA00006236"/>
    </source>
</evidence>
<evidence type="ECO:0000313" key="11">
    <source>
        <dbReference type="EMBL" id="QDU56921.1"/>
    </source>
</evidence>
<feature type="transmembrane region" description="Helical" evidence="9">
    <location>
        <begin position="109"/>
        <end position="126"/>
    </location>
</feature>
<keyword evidence="12" id="KW-1185">Reference proteome</keyword>
<keyword evidence="5 9" id="KW-0812">Transmembrane</keyword>
<keyword evidence="7 9" id="KW-0472">Membrane</keyword>
<evidence type="ECO:0000256" key="6">
    <source>
        <dbReference type="ARBA" id="ARBA00022989"/>
    </source>
</evidence>
<dbReference type="InterPro" id="IPR011701">
    <property type="entry name" value="MFS"/>
</dbReference>
<dbReference type="KEGG" id="amuc:Pan181_31330"/>
<reference evidence="11 12" key="1">
    <citation type="submission" date="2019-02" db="EMBL/GenBank/DDBJ databases">
        <title>Deep-cultivation of Planctomycetes and their phenomic and genomic characterization uncovers novel biology.</title>
        <authorList>
            <person name="Wiegand S."/>
            <person name="Jogler M."/>
            <person name="Boedeker C."/>
            <person name="Pinto D."/>
            <person name="Vollmers J."/>
            <person name="Rivas-Marin E."/>
            <person name="Kohn T."/>
            <person name="Peeters S.H."/>
            <person name="Heuer A."/>
            <person name="Rast P."/>
            <person name="Oberbeckmann S."/>
            <person name="Bunk B."/>
            <person name="Jeske O."/>
            <person name="Meyerdierks A."/>
            <person name="Storesund J.E."/>
            <person name="Kallscheuer N."/>
            <person name="Luecker S."/>
            <person name="Lage O.M."/>
            <person name="Pohl T."/>
            <person name="Merkel B.J."/>
            <person name="Hornburger P."/>
            <person name="Mueller R.-W."/>
            <person name="Bruemmer F."/>
            <person name="Labrenz M."/>
            <person name="Spormann A.M."/>
            <person name="Op den Camp H."/>
            <person name="Overmann J."/>
            <person name="Amann R."/>
            <person name="Jetten M.S.M."/>
            <person name="Mascher T."/>
            <person name="Medema M.H."/>
            <person name="Devos D.P."/>
            <person name="Kaster A.-K."/>
            <person name="Ovreas L."/>
            <person name="Rohde M."/>
            <person name="Galperin M.Y."/>
            <person name="Jogler C."/>
        </authorList>
    </citation>
    <scope>NUCLEOTIDE SEQUENCE [LARGE SCALE GENOMIC DNA]</scope>
    <source>
        <strain evidence="11 12">Pan181</strain>
    </source>
</reference>
<evidence type="ECO:0000259" key="10">
    <source>
        <dbReference type="PROSITE" id="PS50850"/>
    </source>
</evidence>
<dbReference type="EMBL" id="CP036278">
    <property type="protein sequence ID" value="QDU56921.1"/>
    <property type="molecule type" value="Genomic_DNA"/>
</dbReference>
<feature type="transmembrane region" description="Helical" evidence="9">
    <location>
        <begin position="69"/>
        <end position="89"/>
    </location>
</feature>
<sequence>MSLAKSPANSRQRVDSPSNSKTKLPWSKQISNADASACASECPLDRSYSGAAEAAYPAADVEHYVPSSIWLLGILSTLMGFASISTDLYLPALPTIARELHTSAGTMELTISTYLIGFSLGQLLWGPIGDRFGRRGPVALGLGLFILGSMGCALSTAAWQMIACRIVQASGACAGVVIGRAMVRDLYEHTRAAQMLSTLMTVMAIAPLLGPVLGSEILRHGSWQAIFWTLVGIGTATLIAVYTIPETLPTHRRQPHRIHRAMAGYVHLLREPRLLSHAGVSAFYYAGMFAYIAGTPFAYMEYYHISAQAYGWLFSAGVVGIMIANMVNARLVPTLGIARLMAIGAVGGAVASVVLVANAVTGFGGLWGLVVPLLLFVAMVGLIVANSISGAMADFPERAGSVSALVGAMQYGSGIFGSALVGILADGTPRPMSYIIGISAIGSLLCAGYVLYAARLPASE</sequence>
<dbReference type="PANTHER" id="PTHR23502:SF132">
    <property type="entry name" value="POLYAMINE TRANSPORTER 2-RELATED"/>
    <property type="match status" value="1"/>
</dbReference>
<evidence type="ECO:0000256" key="5">
    <source>
        <dbReference type="ARBA" id="ARBA00022692"/>
    </source>
</evidence>
<feature type="transmembrane region" description="Helical" evidence="9">
    <location>
        <begin position="431"/>
        <end position="454"/>
    </location>
</feature>
<keyword evidence="6 9" id="KW-1133">Transmembrane helix</keyword>
<dbReference type="GO" id="GO:0042910">
    <property type="term" value="F:xenobiotic transmembrane transporter activity"/>
    <property type="evidence" value="ECO:0007669"/>
    <property type="project" value="InterPro"/>
</dbReference>
<feature type="transmembrane region" description="Helical" evidence="9">
    <location>
        <begin position="340"/>
        <end position="360"/>
    </location>
</feature>
<comment type="similarity">
    <text evidence="2">Belongs to the major facilitator superfamily. Bcr/CmlA family.</text>
</comment>
<evidence type="ECO:0000256" key="8">
    <source>
        <dbReference type="SAM" id="MobiDB-lite"/>
    </source>
</evidence>
<dbReference type="InterPro" id="IPR036259">
    <property type="entry name" value="MFS_trans_sf"/>
</dbReference>
<evidence type="ECO:0000256" key="1">
    <source>
        <dbReference type="ARBA" id="ARBA00004651"/>
    </source>
</evidence>
<evidence type="ECO:0000313" key="12">
    <source>
        <dbReference type="Proteomes" id="UP000315750"/>
    </source>
</evidence>
<name>A0A518AQC1_9BACT</name>
<keyword evidence="4" id="KW-1003">Cell membrane</keyword>
<dbReference type="FunFam" id="1.20.1720.10:FF:000005">
    <property type="entry name" value="Bcr/CflA family efflux transporter"/>
    <property type="match status" value="1"/>
</dbReference>
<organism evidence="11 12">
    <name type="scientific">Aeoliella mucimassa</name>
    <dbReference type="NCBI Taxonomy" id="2527972"/>
    <lineage>
        <taxon>Bacteria</taxon>
        <taxon>Pseudomonadati</taxon>
        <taxon>Planctomycetota</taxon>
        <taxon>Planctomycetia</taxon>
        <taxon>Pirellulales</taxon>
        <taxon>Lacipirellulaceae</taxon>
        <taxon>Aeoliella</taxon>
    </lineage>
</organism>
<dbReference type="CDD" id="cd17320">
    <property type="entry name" value="MFS_MdfA_MDR_like"/>
    <property type="match status" value="1"/>
</dbReference>
<dbReference type="OrthoDB" id="9800416at2"/>
<feature type="transmembrane region" description="Helical" evidence="9">
    <location>
        <begin position="309"/>
        <end position="328"/>
    </location>
</feature>
<dbReference type="GO" id="GO:1990961">
    <property type="term" value="P:xenobiotic detoxification by transmembrane export across the plasma membrane"/>
    <property type="evidence" value="ECO:0007669"/>
    <property type="project" value="InterPro"/>
</dbReference>
<feature type="transmembrane region" description="Helical" evidence="9">
    <location>
        <begin position="225"/>
        <end position="244"/>
    </location>
</feature>
<dbReference type="Proteomes" id="UP000315750">
    <property type="component" value="Chromosome"/>
</dbReference>
<accession>A0A518AQC1</accession>
<dbReference type="Gene3D" id="1.20.1720.10">
    <property type="entry name" value="Multidrug resistance protein D"/>
    <property type="match status" value="1"/>
</dbReference>
<feature type="compositionally biased region" description="Polar residues" evidence="8">
    <location>
        <begin position="7"/>
        <end position="28"/>
    </location>
</feature>
<dbReference type="GO" id="GO:0005886">
    <property type="term" value="C:plasma membrane"/>
    <property type="evidence" value="ECO:0007669"/>
    <property type="project" value="UniProtKB-SubCell"/>
</dbReference>
<dbReference type="SUPFAM" id="SSF103473">
    <property type="entry name" value="MFS general substrate transporter"/>
    <property type="match status" value="1"/>
</dbReference>
<feature type="transmembrane region" description="Helical" evidence="9">
    <location>
        <begin position="366"/>
        <end position="388"/>
    </location>
</feature>
<feature type="region of interest" description="Disordered" evidence="8">
    <location>
        <begin position="1"/>
        <end position="28"/>
    </location>
</feature>
<evidence type="ECO:0000256" key="4">
    <source>
        <dbReference type="ARBA" id="ARBA00022475"/>
    </source>
</evidence>
<keyword evidence="3" id="KW-0813">Transport</keyword>
<evidence type="ECO:0000256" key="7">
    <source>
        <dbReference type="ARBA" id="ARBA00023136"/>
    </source>
</evidence>
<dbReference type="Pfam" id="PF07690">
    <property type="entry name" value="MFS_1"/>
    <property type="match status" value="1"/>
</dbReference>
<dbReference type="InterPro" id="IPR020846">
    <property type="entry name" value="MFS_dom"/>
</dbReference>
<feature type="transmembrane region" description="Helical" evidence="9">
    <location>
        <begin position="282"/>
        <end position="303"/>
    </location>
</feature>
<dbReference type="PANTHER" id="PTHR23502">
    <property type="entry name" value="MAJOR FACILITATOR SUPERFAMILY"/>
    <property type="match status" value="1"/>
</dbReference>
<evidence type="ECO:0000256" key="3">
    <source>
        <dbReference type="ARBA" id="ARBA00022448"/>
    </source>
</evidence>
<evidence type="ECO:0000256" key="9">
    <source>
        <dbReference type="SAM" id="Phobius"/>
    </source>
</evidence>
<feature type="transmembrane region" description="Helical" evidence="9">
    <location>
        <begin position="195"/>
        <end position="213"/>
    </location>
</feature>
<feature type="domain" description="Major facilitator superfamily (MFS) profile" evidence="10">
    <location>
        <begin position="68"/>
        <end position="455"/>
    </location>
</feature>
<dbReference type="NCBIfam" id="TIGR00710">
    <property type="entry name" value="efflux_Bcr_CflA"/>
    <property type="match status" value="1"/>
</dbReference>
<feature type="transmembrane region" description="Helical" evidence="9">
    <location>
        <begin position="400"/>
        <end position="425"/>
    </location>
</feature>
<dbReference type="GO" id="GO:0015385">
    <property type="term" value="F:sodium:proton antiporter activity"/>
    <property type="evidence" value="ECO:0007669"/>
    <property type="project" value="TreeGrafter"/>
</dbReference>
<proteinExistence type="inferred from homology"/>
<protein>
    <submittedName>
        <fullName evidence="11">Bicyclomycin resistance protein</fullName>
    </submittedName>
</protein>
<feature type="transmembrane region" description="Helical" evidence="9">
    <location>
        <begin position="165"/>
        <end position="183"/>
    </location>
</feature>
<gene>
    <name evidence="11" type="primary">bcr_2</name>
    <name evidence="11" type="ORF">Pan181_31330</name>
</gene>
<dbReference type="AlphaFoldDB" id="A0A518AQC1"/>
<dbReference type="InterPro" id="IPR004812">
    <property type="entry name" value="Efflux_drug-R_Bcr/CmlA"/>
</dbReference>
<dbReference type="PROSITE" id="PS50850">
    <property type="entry name" value="MFS"/>
    <property type="match status" value="1"/>
</dbReference>